<dbReference type="Proteomes" id="UP000004038">
    <property type="component" value="Unassembled WGS sequence"/>
</dbReference>
<evidence type="ECO:0000313" key="1">
    <source>
        <dbReference type="EMBL" id="EHK77721.1"/>
    </source>
</evidence>
<dbReference type="EMBL" id="AGVV01000019">
    <property type="protein sequence ID" value="EHK77721.1"/>
    <property type="molecule type" value="Genomic_DNA"/>
</dbReference>
<dbReference type="GO" id="GO:0003677">
    <property type="term" value="F:DNA binding"/>
    <property type="evidence" value="ECO:0007669"/>
    <property type="project" value="InterPro"/>
</dbReference>
<dbReference type="AlphaFoldDB" id="H0FZ41"/>
<dbReference type="Gene3D" id="1.10.260.40">
    <property type="entry name" value="lambda repressor-like DNA-binding domains"/>
    <property type="match status" value="1"/>
</dbReference>
<proteinExistence type="predicted"/>
<organism evidence="1 2">
    <name type="scientific">Sinorhizobium meliloti CCNWSX0020</name>
    <dbReference type="NCBI Taxonomy" id="1107881"/>
    <lineage>
        <taxon>Bacteria</taxon>
        <taxon>Pseudomonadati</taxon>
        <taxon>Pseudomonadota</taxon>
        <taxon>Alphaproteobacteria</taxon>
        <taxon>Hyphomicrobiales</taxon>
        <taxon>Rhizobiaceae</taxon>
        <taxon>Sinorhizobium/Ensifer group</taxon>
        <taxon>Sinorhizobium</taxon>
    </lineage>
</organism>
<sequence length="79" mass="8756">MQKDDQHPGIVRAIEFFGSQAKLVEAIGCFSQQTISRTLNRDNEPDPKLAVAIHNATNGQVPKWLIRPDLFEAPSVEVA</sequence>
<dbReference type="Pfam" id="PF15943">
    <property type="entry name" value="YdaS_toxin"/>
    <property type="match status" value="1"/>
</dbReference>
<name>H0FZ41_RHIML</name>
<evidence type="ECO:0000313" key="2">
    <source>
        <dbReference type="Proteomes" id="UP000004038"/>
    </source>
</evidence>
<accession>H0FZ41</accession>
<protein>
    <submittedName>
        <fullName evidence="1">Uncharacterized protein</fullName>
    </submittedName>
</protein>
<dbReference type="RefSeq" id="WP_004435185.1">
    <property type="nucleotide sequence ID" value="NZ_AGVV01000019.1"/>
</dbReference>
<gene>
    <name evidence="1" type="ORF">SM0020_12375</name>
</gene>
<dbReference type="InterPro" id="IPR031856">
    <property type="entry name" value="YdaS_toxin-like"/>
</dbReference>
<reference evidence="1 2" key="1">
    <citation type="journal article" date="2012" name="J. Bacteriol.">
        <title>Draft Genome Sequence of Sinorhizobium meliloti CCNWSX0020, a Nitrogen-Fixing Symbiont with Copper Tolerance Capability Isolated from Lead-Zinc Mine Tailings.</title>
        <authorList>
            <person name="Li Z."/>
            <person name="Ma Z."/>
            <person name="Hao X."/>
            <person name="Wei G."/>
        </authorList>
    </citation>
    <scope>NUCLEOTIDE SEQUENCE [LARGE SCALE GENOMIC DNA]</scope>
    <source>
        <strain evidence="1 2">CCNWSX0020</strain>
    </source>
</reference>
<dbReference type="InterPro" id="IPR010982">
    <property type="entry name" value="Lambda_DNA-bd_dom_sf"/>
</dbReference>
<dbReference type="PATRIC" id="fig|1107881.3.peg.2506"/>